<organism evidence="1 2">
    <name type="scientific">Rhizopus oryzae</name>
    <name type="common">Mucormycosis agent</name>
    <name type="synonym">Rhizopus arrhizus var. delemar</name>
    <dbReference type="NCBI Taxonomy" id="64495"/>
    <lineage>
        <taxon>Eukaryota</taxon>
        <taxon>Fungi</taxon>
        <taxon>Fungi incertae sedis</taxon>
        <taxon>Mucoromycota</taxon>
        <taxon>Mucoromycotina</taxon>
        <taxon>Mucoromycetes</taxon>
        <taxon>Mucorales</taxon>
        <taxon>Mucorineae</taxon>
        <taxon>Rhizopodaceae</taxon>
        <taxon>Rhizopus</taxon>
    </lineage>
</organism>
<dbReference type="AlphaFoldDB" id="A0A9P7BX83"/>
<dbReference type="EMBL" id="JAANQT010000091">
    <property type="protein sequence ID" value="KAG1314718.1"/>
    <property type="molecule type" value="Genomic_DNA"/>
</dbReference>
<accession>A0A9P7BX83</accession>
<dbReference type="Proteomes" id="UP000716291">
    <property type="component" value="Unassembled WGS sequence"/>
</dbReference>
<evidence type="ECO:0000313" key="1">
    <source>
        <dbReference type="EMBL" id="KAG1314718.1"/>
    </source>
</evidence>
<evidence type="ECO:0000313" key="2">
    <source>
        <dbReference type="Proteomes" id="UP000716291"/>
    </source>
</evidence>
<comment type="caution">
    <text evidence="1">The sequence shown here is derived from an EMBL/GenBank/DDBJ whole genome shotgun (WGS) entry which is preliminary data.</text>
</comment>
<keyword evidence="2" id="KW-1185">Reference proteome</keyword>
<protein>
    <submittedName>
        <fullName evidence="1">Uncharacterized protein</fullName>
    </submittedName>
</protein>
<proteinExistence type="predicted"/>
<reference evidence="1" key="1">
    <citation type="journal article" date="2020" name="Microb. Genom.">
        <title>Genetic diversity of clinical and environmental Mucorales isolates obtained from an investigation of mucormycosis cases among solid organ transplant recipients.</title>
        <authorList>
            <person name="Nguyen M.H."/>
            <person name="Kaul D."/>
            <person name="Muto C."/>
            <person name="Cheng S.J."/>
            <person name="Richter R.A."/>
            <person name="Bruno V.M."/>
            <person name="Liu G."/>
            <person name="Beyhan S."/>
            <person name="Sundermann A.J."/>
            <person name="Mounaud S."/>
            <person name="Pasculle A.W."/>
            <person name="Nierman W.C."/>
            <person name="Driscoll E."/>
            <person name="Cumbie R."/>
            <person name="Clancy C.J."/>
            <person name="Dupont C.L."/>
        </authorList>
    </citation>
    <scope>NUCLEOTIDE SEQUENCE</scope>
    <source>
        <strain evidence="1">GL11</strain>
    </source>
</reference>
<name>A0A9P7BX83_RHIOR</name>
<gene>
    <name evidence="1" type="ORF">G6F64_001245</name>
</gene>
<dbReference type="OrthoDB" id="10269549at2759"/>
<sequence length="106" mass="11831">MIASWAWEANFKQVVDISSILYAEKALFELSDRGSLVTLRPGRFMTMLAFDHPKGDFIFGTADADKPQGRIPPNYIGAIAAVIFGEDIKKHDDLVYELNEDVVNPT</sequence>